<evidence type="ECO:0000313" key="1">
    <source>
        <dbReference type="EMBL" id="KAK9521456.1"/>
    </source>
</evidence>
<protein>
    <submittedName>
        <fullName evidence="1">Uncharacterized protein</fullName>
    </submittedName>
</protein>
<sequence length="323" mass="35634">MSERIFPKMKDQVMFLSALAQLKVGESKAPLSQKAPAAQPMIICQVRFPPTVLTALTNKDAALKSHAKNRIKTMLIQALFDHLSQDTMYPSHIQYVDLLKSVLLNFPFLKESYGSGYQTDAMDAGEDERKVLKEFPCFSIPILLCEEASALLKVDDVDKLVIRGFNKLSSQLVSMAPKSNLKSLCLQSVDESNTDAERKGQLVNAAILLLPSVFKENSSQLFAIDKEPLSPTPTIVLSSSDGKPLSDSTEVFIAVDGQKMMVDNEDADISLAMGVVLALYHVFDLAYPCQLKKTFSFLEAFILKLDKRVPVAVQRVANALDIS</sequence>
<dbReference type="EMBL" id="JBCEZU010000329">
    <property type="protein sequence ID" value="KAK9521456.1"/>
    <property type="molecule type" value="Genomic_DNA"/>
</dbReference>
<comment type="caution">
    <text evidence="1">The sequence shown here is derived from an EMBL/GenBank/DDBJ whole genome shotgun (WGS) entry which is preliminary data.</text>
</comment>
<dbReference type="InterPro" id="IPR042812">
    <property type="entry name" value="SAMD3"/>
</dbReference>
<organism evidence="1 2">
    <name type="scientific">Zoarces viviparus</name>
    <name type="common">Viviparous eelpout</name>
    <name type="synonym">Blennius viviparus</name>
    <dbReference type="NCBI Taxonomy" id="48416"/>
    <lineage>
        <taxon>Eukaryota</taxon>
        <taxon>Metazoa</taxon>
        <taxon>Chordata</taxon>
        <taxon>Craniata</taxon>
        <taxon>Vertebrata</taxon>
        <taxon>Euteleostomi</taxon>
        <taxon>Actinopterygii</taxon>
        <taxon>Neopterygii</taxon>
        <taxon>Teleostei</taxon>
        <taxon>Neoteleostei</taxon>
        <taxon>Acanthomorphata</taxon>
        <taxon>Eupercaria</taxon>
        <taxon>Perciformes</taxon>
        <taxon>Cottioidei</taxon>
        <taxon>Zoarcales</taxon>
        <taxon>Zoarcidae</taxon>
        <taxon>Zoarcinae</taxon>
        <taxon>Zoarces</taxon>
    </lineage>
</organism>
<gene>
    <name evidence="1" type="ORF">VZT92_021259</name>
</gene>
<reference evidence="1 2" key="1">
    <citation type="journal article" date="2024" name="Genome Biol. Evol.">
        <title>Chromosome-level genome assembly of the viviparous eelpout Zoarces viviparus.</title>
        <authorList>
            <person name="Fuhrmann N."/>
            <person name="Brasseur M.V."/>
            <person name="Bakowski C.E."/>
            <person name="Podsiadlowski L."/>
            <person name="Prost S."/>
            <person name="Krehenwinkel H."/>
            <person name="Mayer C."/>
        </authorList>
    </citation>
    <scope>NUCLEOTIDE SEQUENCE [LARGE SCALE GENOMIC DNA]</scope>
    <source>
        <strain evidence="1">NO-MEL_2022_Ind0_liver</strain>
    </source>
</reference>
<name>A0AAW1EG08_ZOAVI</name>
<accession>A0AAW1EG08</accession>
<dbReference type="Proteomes" id="UP001488805">
    <property type="component" value="Unassembled WGS sequence"/>
</dbReference>
<dbReference type="AlphaFoldDB" id="A0AAW1EG08"/>
<keyword evidence="2" id="KW-1185">Reference proteome</keyword>
<proteinExistence type="predicted"/>
<evidence type="ECO:0000313" key="2">
    <source>
        <dbReference type="Proteomes" id="UP001488805"/>
    </source>
</evidence>
<dbReference type="PANTHER" id="PTHR47302">
    <property type="entry name" value="STERILE ALPHA MOTIF DOMAIN-CONTAINING PROTEIN 3"/>
    <property type="match status" value="1"/>
</dbReference>
<dbReference type="PANTHER" id="PTHR47302:SF1">
    <property type="entry name" value="STERILE ALPHA MOTIF DOMAIN-CONTAINING PROTEIN 3"/>
    <property type="match status" value="1"/>
</dbReference>